<feature type="region of interest" description="Disordered" evidence="4">
    <location>
        <begin position="1"/>
        <end position="79"/>
    </location>
</feature>
<dbReference type="AlphaFoldDB" id="A0A9W8ABD4"/>
<name>A0A9W8ABD4_9FUNG</name>
<dbReference type="GO" id="GO:0043916">
    <property type="term" value="F:DNA-7-methylguanine glycosylase activity"/>
    <property type="evidence" value="ECO:0007669"/>
    <property type="project" value="TreeGrafter"/>
</dbReference>
<evidence type="ECO:0000259" key="5">
    <source>
        <dbReference type="SMART" id="SM00478"/>
    </source>
</evidence>
<evidence type="ECO:0000256" key="4">
    <source>
        <dbReference type="SAM" id="MobiDB-lite"/>
    </source>
</evidence>
<reference evidence="6" key="1">
    <citation type="submission" date="2022-07" db="EMBL/GenBank/DDBJ databases">
        <title>Phylogenomic reconstructions and comparative analyses of Kickxellomycotina fungi.</title>
        <authorList>
            <person name="Reynolds N.K."/>
            <person name="Stajich J.E."/>
            <person name="Barry K."/>
            <person name="Grigoriev I.V."/>
            <person name="Crous P."/>
            <person name="Smith M.E."/>
        </authorList>
    </citation>
    <scope>NUCLEOTIDE SEQUENCE</scope>
    <source>
        <strain evidence="6">RSA 861</strain>
    </source>
</reference>
<dbReference type="InterPro" id="IPR011257">
    <property type="entry name" value="DNA_glycosylase"/>
</dbReference>
<keyword evidence="7" id="KW-1185">Reference proteome</keyword>
<comment type="caution">
    <text evidence="6">The sequence shown here is derived from an EMBL/GenBank/DDBJ whole genome shotgun (WGS) entry which is preliminary data.</text>
</comment>
<proteinExistence type="inferred from homology"/>
<dbReference type="Gene3D" id="1.10.340.30">
    <property type="entry name" value="Hypothetical protein, domain 2"/>
    <property type="match status" value="1"/>
</dbReference>
<sequence>MSSLRRSPRVVQKTSAVQGPTKAVKTAVAKSTIKSATASPGVSKRKVKATEKPAVKPTRSPKKKVRVGDPAAENGPSGATIAKRIRDLVETRTALTGLSSIPTGPPTIDAGLAHLARVEPALADFIKTRNPHAVFAVEHPPQKSIFASLVKSIVYQQIHGKAAASIFRRFLGLFQPPAEITTPEEPITAVSWDVDFDRFPAPADVVKLSIDELRTAGLSNQKASYIMDLAQRFHSGEIDADKLLTLSDEEISKALCRVKGIGPWTADMFLMFYLQRLDVFPVLDFGVRKGMRQHFGLPAETKTNARVSPTHQELTALAEAWKPYRSLGSWYMWQLCDVKTVED</sequence>
<evidence type="ECO:0000256" key="2">
    <source>
        <dbReference type="ARBA" id="ARBA00022763"/>
    </source>
</evidence>
<dbReference type="GO" id="GO:0032131">
    <property type="term" value="F:alkylated DNA binding"/>
    <property type="evidence" value="ECO:0007669"/>
    <property type="project" value="TreeGrafter"/>
</dbReference>
<dbReference type="SUPFAM" id="SSF48150">
    <property type="entry name" value="DNA-glycosylase"/>
    <property type="match status" value="1"/>
</dbReference>
<dbReference type="Pfam" id="PF00730">
    <property type="entry name" value="HhH-GPD"/>
    <property type="match status" value="1"/>
</dbReference>
<dbReference type="FunFam" id="1.10.340.30:FF:000004">
    <property type="entry name" value="DNA-3-methyladenine glycosylase II"/>
    <property type="match status" value="1"/>
</dbReference>
<evidence type="ECO:0000256" key="1">
    <source>
        <dbReference type="ARBA" id="ARBA00010817"/>
    </source>
</evidence>
<keyword evidence="3" id="KW-0234">DNA repair</keyword>
<feature type="domain" description="HhH-GPD" evidence="5">
    <location>
        <begin position="154"/>
        <end position="337"/>
    </location>
</feature>
<dbReference type="GO" id="GO:0005634">
    <property type="term" value="C:nucleus"/>
    <property type="evidence" value="ECO:0007669"/>
    <property type="project" value="TreeGrafter"/>
</dbReference>
<evidence type="ECO:0000313" key="7">
    <source>
        <dbReference type="Proteomes" id="UP001150569"/>
    </source>
</evidence>
<dbReference type="CDD" id="cd00056">
    <property type="entry name" value="ENDO3c"/>
    <property type="match status" value="1"/>
</dbReference>
<evidence type="ECO:0000256" key="3">
    <source>
        <dbReference type="ARBA" id="ARBA00023204"/>
    </source>
</evidence>
<dbReference type="GO" id="GO:0008725">
    <property type="term" value="F:DNA-3-methyladenine glycosylase activity"/>
    <property type="evidence" value="ECO:0007669"/>
    <property type="project" value="TreeGrafter"/>
</dbReference>
<dbReference type="GO" id="GO:0032993">
    <property type="term" value="C:protein-DNA complex"/>
    <property type="evidence" value="ECO:0007669"/>
    <property type="project" value="TreeGrafter"/>
</dbReference>
<dbReference type="InterPro" id="IPR051912">
    <property type="entry name" value="Alkylbase_DNA_Glycosylase/TA"/>
</dbReference>
<accession>A0A9W8ABD4</accession>
<dbReference type="GO" id="GO:0006285">
    <property type="term" value="P:base-excision repair, AP site formation"/>
    <property type="evidence" value="ECO:0007669"/>
    <property type="project" value="TreeGrafter"/>
</dbReference>
<organism evidence="6 7">
    <name type="scientific">Tieghemiomyces parasiticus</name>
    <dbReference type="NCBI Taxonomy" id="78921"/>
    <lineage>
        <taxon>Eukaryota</taxon>
        <taxon>Fungi</taxon>
        <taxon>Fungi incertae sedis</taxon>
        <taxon>Zoopagomycota</taxon>
        <taxon>Kickxellomycotina</taxon>
        <taxon>Dimargaritomycetes</taxon>
        <taxon>Dimargaritales</taxon>
        <taxon>Dimargaritaceae</taxon>
        <taxon>Tieghemiomyces</taxon>
    </lineage>
</organism>
<dbReference type="PANTHER" id="PTHR43003:SF5">
    <property type="entry name" value="DNA-3-METHYLADENINE GLYCOSYLASE"/>
    <property type="match status" value="1"/>
</dbReference>
<keyword evidence="2" id="KW-0227">DNA damage</keyword>
<dbReference type="InterPro" id="IPR003265">
    <property type="entry name" value="HhH-GPD_domain"/>
</dbReference>
<dbReference type="EMBL" id="JANBPT010000215">
    <property type="protein sequence ID" value="KAJ1925627.1"/>
    <property type="molecule type" value="Genomic_DNA"/>
</dbReference>
<dbReference type="GO" id="GO:0006307">
    <property type="term" value="P:DNA alkylation repair"/>
    <property type="evidence" value="ECO:0007669"/>
    <property type="project" value="TreeGrafter"/>
</dbReference>
<dbReference type="PANTHER" id="PTHR43003">
    <property type="entry name" value="DNA-3-METHYLADENINE GLYCOSYLASE"/>
    <property type="match status" value="1"/>
</dbReference>
<gene>
    <name evidence="6" type="ORF">IWQ60_004450</name>
</gene>
<dbReference type="Proteomes" id="UP001150569">
    <property type="component" value="Unassembled WGS sequence"/>
</dbReference>
<protein>
    <recommendedName>
        <fullName evidence="5">HhH-GPD domain-containing protein</fullName>
    </recommendedName>
</protein>
<evidence type="ECO:0000313" key="6">
    <source>
        <dbReference type="EMBL" id="KAJ1925627.1"/>
    </source>
</evidence>
<dbReference type="OrthoDB" id="415889at2759"/>
<dbReference type="SMART" id="SM00478">
    <property type="entry name" value="ENDO3c"/>
    <property type="match status" value="1"/>
</dbReference>
<dbReference type="Gene3D" id="1.10.1670.40">
    <property type="match status" value="1"/>
</dbReference>
<comment type="similarity">
    <text evidence="1">Belongs to the alkylbase DNA glycosidase AlkA family.</text>
</comment>